<sequence length="423" mass="45172">MMEDGREEVPDRVWDAVSGRLSEINAGKHRRTMLIRLRNAGIGVAAAAAVAVAAVFGIRQEPVPDTSAIAVVSTAPETQTGIRRGQKLSGGSRNDGKASQVTGQGAASAPEDMAETSRKAAAALIAAAASPAEAPKAEKQSSIPQSVLDTPAETSDKKAEARPDKMAGLSSGNTSDTENISGEETSSRTYSLPDPAAEFAAEFPDDEMTKKRPDVSLAMFGNAISNSASDGNGEAIPPMQSQGRIIRDEIVESHATSYGIPMSFGVGARIGFTPRWTMSIGVNYTLLTRTFDGTYYDNEGTAFTDSDIRNSQHYIGIPVNVYYSICKGSFVDFYAYAGGTVEKCVDDKYLIDATDRIISHHEKSTGVQLSANAGIGVEFTVGNRLGIYIDPSVRYYFESSQPNSIRKVQPLMLGFEAGLRIRL</sequence>
<feature type="region of interest" description="Disordered" evidence="1">
    <location>
        <begin position="77"/>
        <end position="115"/>
    </location>
</feature>
<feature type="region of interest" description="Disordered" evidence="1">
    <location>
        <begin position="132"/>
        <end position="194"/>
    </location>
</feature>
<dbReference type="Proteomes" id="UP000823619">
    <property type="component" value="Unassembled WGS sequence"/>
</dbReference>
<name>A0A9D9H8V5_9BACT</name>
<dbReference type="EMBL" id="JADIMO010000087">
    <property type="protein sequence ID" value="MBO8445380.1"/>
    <property type="molecule type" value="Genomic_DNA"/>
</dbReference>
<reference evidence="4" key="1">
    <citation type="submission" date="2020-10" db="EMBL/GenBank/DDBJ databases">
        <authorList>
            <person name="Gilroy R."/>
        </authorList>
    </citation>
    <scope>NUCLEOTIDE SEQUENCE</scope>
    <source>
        <strain evidence="4">D5-748</strain>
    </source>
</reference>
<dbReference type="InterPro" id="IPR025665">
    <property type="entry name" value="Beta-barrel_OMP_2"/>
</dbReference>
<evidence type="ECO:0000259" key="3">
    <source>
        <dbReference type="Pfam" id="PF13568"/>
    </source>
</evidence>
<reference evidence="4" key="2">
    <citation type="journal article" date="2021" name="PeerJ">
        <title>Extensive microbial diversity within the chicken gut microbiome revealed by metagenomics and culture.</title>
        <authorList>
            <person name="Gilroy R."/>
            <person name="Ravi A."/>
            <person name="Getino M."/>
            <person name="Pursley I."/>
            <person name="Horton D.L."/>
            <person name="Alikhan N.F."/>
            <person name="Baker D."/>
            <person name="Gharbi K."/>
            <person name="Hall N."/>
            <person name="Watson M."/>
            <person name="Adriaenssens E.M."/>
            <person name="Foster-Nyarko E."/>
            <person name="Jarju S."/>
            <person name="Secka A."/>
            <person name="Antonio M."/>
            <person name="Oren A."/>
            <person name="Chaudhuri R.R."/>
            <person name="La Ragione R."/>
            <person name="Hildebrand F."/>
            <person name="Pallen M.J."/>
        </authorList>
    </citation>
    <scope>NUCLEOTIDE SEQUENCE</scope>
    <source>
        <strain evidence="4">D5-748</strain>
    </source>
</reference>
<proteinExistence type="predicted"/>
<accession>A0A9D9H8V5</accession>
<keyword evidence="2" id="KW-0812">Transmembrane</keyword>
<evidence type="ECO:0000256" key="2">
    <source>
        <dbReference type="SAM" id="Phobius"/>
    </source>
</evidence>
<feature type="domain" description="Outer membrane protein beta-barrel" evidence="3">
    <location>
        <begin position="249"/>
        <end position="397"/>
    </location>
</feature>
<feature type="compositionally biased region" description="Polar residues" evidence="1">
    <location>
        <begin position="89"/>
        <end position="105"/>
    </location>
</feature>
<keyword evidence="2" id="KW-0472">Membrane</keyword>
<feature type="compositionally biased region" description="Polar residues" evidence="1">
    <location>
        <begin position="170"/>
        <end position="190"/>
    </location>
</feature>
<comment type="caution">
    <text evidence="4">The sequence shown here is derived from an EMBL/GenBank/DDBJ whole genome shotgun (WGS) entry which is preliminary data.</text>
</comment>
<gene>
    <name evidence="4" type="ORF">IAC23_06775</name>
</gene>
<organism evidence="4 5">
    <name type="scientific">Candidatus Cryptobacteroides merdavium</name>
    <dbReference type="NCBI Taxonomy" id="2840769"/>
    <lineage>
        <taxon>Bacteria</taxon>
        <taxon>Pseudomonadati</taxon>
        <taxon>Bacteroidota</taxon>
        <taxon>Bacteroidia</taxon>
        <taxon>Bacteroidales</taxon>
        <taxon>Candidatus Cryptobacteroides</taxon>
    </lineage>
</organism>
<feature type="transmembrane region" description="Helical" evidence="2">
    <location>
        <begin position="40"/>
        <end position="58"/>
    </location>
</feature>
<evidence type="ECO:0000256" key="1">
    <source>
        <dbReference type="SAM" id="MobiDB-lite"/>
    </source>
</evidence>
<keyword evidence="2" id="KW-1133">Transmembrane helix</keyword>
<dbReference type="AlphaFoldDB" id="A0A9D9H8V5"/>
<feature type="compositionally biased region" description="Basic and acidic residues" evidence="1">
    <location>
        <begin position="154"/>
        <end position="165"/>
    </location>
</feature>
<evidence type="ECO:0000313" key="4">
    <source>
        <dbReference type="EMBL" id="MBO8445380.1"/>
    </source>
</evidence>
<protein>
    <submittedName>
        <fullName evidence="4">Outer membrane beta-barrel protein</fullName>
    </submittedName>
</protein>
<evidence type="ECO:0000313" key="5">
    <source>
        <dbReference type="Proteomes" id="UP000823619"/>
    </source>
</evidence>
<dbReference type="Pfam" id="PF13568">
    <property type="entry name" value="OMP_b-brl_2"/>
    <property type="match status" value="1"/>
</dbReference>